<keyword evidence="9 14" id="KW-0798">TonB box</keyword>
<dbReference type="EMBL" id="CP031222">
    <property type="protein sequence ID" value="AXI04144.1"/>
    <property type="molecule type" value="Genomic_DNA"/>
</dbReference>
<evidence type="ECO:0000256" key="10">
    <source>
        <dbReference type="ARBA" id="ARBA00023136"/>
    </source>
</evidence>
<name>A0A345PA35_9GAMM</name>
<keyword evidence="5 12" id="KW-0812">Transmembrane</keyword>
<dbReference type="Gene3D" id="2.40.170.20">
    <property type="entry name" value="TonB-dependent receptor, beta-barrel domain"/>
    <property type="match status" value="1"/>
</dbReference>
<evidence type="ECO:0000256" key="13">
    <source>
        <dbReference type="PROSITE-ProRule" id="PRU10144"/>
    </source>
</evidence>
<feature type="short sequence motif" description="TonB C-terminal box" evidence="13">
    <location>
        <begin position="738"/>
        <end position="755"/>
    </location>
</feature>
<keyword evidence="8" id="KW-0406">Ion transport</keyword>
<evidence type="ECO:0000256" key="4">
    <source>
        <dbReference type="ARBA" id="ARBA00022496"/>
    </source>
</evidence>
<reference evidence="17 18" key="1">
    <citation type="submission" date="2018-07" db="EMBL/GenBank/DDBJ databases">
        <title>Genome sequencing of Moraxellaceae gen. HYN0046.</title>
        <authorList>
            <person name="Kim M."/>
            <person name="Yi H."/>
        </authorList>
    </citation>
    <scope>NUCLEOTIDE SEQUENCE [LARGE SCALE GENOMIC DNA]</scope>
    <source>
        <strain evidence="17 18">HYN0046</strain>
    </source>
</reference>
<dbReference type="PANTHER" id="PTHR32552">
    <property type="entry name" value="FERRICHROME IRON RECEPTOR-RELATED"/>
    <property type="match status" value="1"/>
</dbReference>
<dbReference type="AlphaFoldDB" id="A0A345PA35"/>
<gene>
    <name evidence="17" type="ORF">HYN46_15640</name>
</gene>
<keyword evidence="17" id="KW-0675">Receptor</keyword>
<dbReference type="Pfam" id="PF00593">
    <property type="entry name" value="TonB_dep_Rec_b-barrel"/>
    <property type="match status" value="1"/>
</dbReference>
<dbReference type="InterPro" id="IPR039426">
    <property type="entry name" value="TonB-dep_rcpt-like"/>
</dbReference>
<feature type="domain" description="TonB-dependent receptor plug" evidence="16">
    <location>
        <begin position="87"/>
        <end position="194"/>
    </location>
</feature>
<sequence length="755" mass="82076">MKILNDLRGGKVSNGFALSVLTYCVCATMSSSVFAEDVIDLGTVSATRAAQPVQPTNTDRLSKTQVDKQKDLPAAAKAAISQGSLEAASAQSAVSTSYIQNMLTPNADFAQVIQMTPGTFSFSPNGPGLGQSSTFFRGFSDGNYTMTYDGIPFQDTNSPTHHSWVFFPGQIIGGAVVDRSPGRASTLGPANFGGSINLLSNDLTPDPSGSVTASYGTWNTRLFGAKVDTGNFGPDGSSNLMINASQMNSNGYETQNDQQRQNLAAKYQYALTENTILTLFGTTEEVKANTANGSPTRSQLDKFGDNYYLVDDPSQPNYVGYNFYRVHTDFEYLGLVSDLGAGWKLDNKLYGYDYHNTQYYDSALPGTKNAIGPTSAIDKLNAYHTFGDILRVSQDSRYGTLRLGLWAEQADTNRHQIPSNPVTLVDTFPQKFDQAFTTKILQPYVEYAFNVTDALKMTPGVKYAHYDQDFTQYPGKIQGNLGGLPYIKTSATYSDWQPSIDVHYLLDKNWSVYAQYAYGDIIPLSSVFDVTGSKVLTNPKPTLSKTAQIGTVWKSDRYTLDVDIYHVSFDNAYTSSFDPKSGETNYYSAGSSTAQGIEAESNILLGNGISLYLNATYGTNKYNSGVLKDQSAAQAPTDTEALGINYAQGNWNVGITDKRIGSMWNQNGAIPEAVKIQSYNVANVTANYTMPWGSAHPSLSTKFQFAINNLFSQQNVVGVSPANAPTKTSAFTASPDDQLTVTAPRSFTFTVTQNF</sequence>
<keyword evidence="10 12" id="KW-0472">Membrane</keyword>
<dbReference type="GO" id="GO:0015344">
    <property type="term" value="F:siderophore uptake transmembrane transporter activity"/>
    <property type="evidence" value="ECO:0007669"/>
    <property type="project" value="TreeGrafter"/>
</dbReference>
<evidence type="ECO:0000256" key="14">
    <source>
        <dbReference type="RuleBase" id="RU003357"/>
    </source>
</evidence>
<evidence type="ECO:0000256" key="9">
    <source>
        <dbReference type="ARBA" id="ARBA00023077"/>
    </source>
</evidence>
<comment type="similarity">
    <text evidence="12 14">Belongs to the TonB-dependent receptor family.</text>
</comment>
<evidence type="ECO:0000313" key="18">
    <source>
        <dbReference type="Proteomes" id="UP000253940"/>
    </source>
</evidence>
<dbReference type="PANTHER" id="PTHR32552:SF68">
    <property type="entry name" value="FERRICHROME OUTER MEMBRANE TRANSPORTER_PHAGE RECEPTOR"/>
    <property type="match status" value="1"/>
</dbReference>
<evidence type="ECO:0000256" key="1">
    <source>
        <dbReference type="ARBA" id="ARBA00004571"/>
    </source>
</evidence>
<comment type="subcellular location">
    <subcellularLocation>
        <location evidence="1 12">Cell outer membrane</location>
        <topology evidence="1 12">Multi-pass membrane protein</topology>
    </subcellularLocation>
</comment>
<dbReference type="GO" id="GO:0009279">
    <property type="term" value="C:cell outer membrane"/>
    <property type="evidence" value="ECO:0007669"/>
    <property type="project" value="UniProtKB-SubCell"/>
</dbReference>
<dbReference type="SUPFAM" id="SSF56935">
    <property type="entry name" value="Porins"/>
    <property type="match status" value="1"/>
</dbReference>
<keyword evidence="6" id="KW-0732">Signal</keyword>
<accession>A0A345PA35</accession>
<dbReference type="RefSeq" id="WP_114900252.1">
    <property type="nucleotide sequence ID" value="NZ_CP031222.1"/>
</dbReference>
<organism evidence="17 18">
    <name type="scientific">Aquirhabdus parva</name>
    <dbReference type="NCBI Taxonomy" id="2283318"/>
    <lineage>
        <taxon>Bacteria</taxon>
        <taxon>Pseudomonadati</taxon>
        <taxon>Pseudomonadota</taxon>
        <taxon>Gammaproteobacteria</taxon>
        <taxon>Moraxellales</taxon>
        <taxon>Moraxellaceae</taxon>
        <taxon>Aquirhabdus</taxon>
    </lineage>
</organism>
<keyword evidence="2 12" id="KW-0813">Transport</keyword>
<dbReference type="OrthoDB" id="9760494at2"/>
<keyword evidence="4" id="KW-0410">Iron transport</keyword>
<dbReference type="PROSITE" id="PS01156">
    <property type="entry name" value="TONB_DEPENDENT_REC_2"/>
    <property type="match status" value="1"/>
</dbReference>
<evidence type="ECO:0000256" key="12">
    <source>
        <dbReference type="PROSITE-ProRule" id="PRU01360"/>
    </source>
</evidence>
<dbReference type="InterPro" id="IPR000531">
    <property type="entry name" value="Beta-barrel_TonB"/>
</dbReference>
<dbReference type="InterPro" id="IPR010917">
    <property type="entry name" value="TonB_rcpt_CS"/>
</dbReference>
<evidence type="ECO:0000259" key="15">
    <source>
        <dbReference type="Pfam" id="PF00593"/>
    </source>
</evidence>
<protein>
    <submittedName>
        <fullName evidence="17">TonB-dependent receptor</fullName>
    </submittedName>
</protein>
<dbReference type="InterPro" id="IPR037066">
    <property type="entry name" value="Plug_dom_sf"/>
</dbReference>
<dbReference type="InterPro" id="IPR036942">
    <property type="entry name" value="Beta-barrel_TonB_sf"/>
</dbReference>
<dbReference type="Pfam" id="PF07715">
    <property type="entry name" value="Plug"/>
    <property type="match status" value="1"/>
</dbReference>
<proteinExistence type="inferred from homology"/>
<keyword evidence="18" id="KW-1185">Reference proteome</keyword>
<dbReference type="PROSITE" id="PS52016">
    <property type="entry name" value="TONB_DEPENDENT_REC_3"/>
    <property type="match status" value="1"/>
</dbReference>
<dbReference type="KEGG" id="mbah:HYN46_15640"/>
<evidence type="ECO:0000256" key="11">
    <source>
        <dbReference type="ARBA" id="ARBA00023237"/>
    </source>
</evidence>
<dbReference type="InterPro" id="IPR012910">
    <property type="entry name" value="Plug_dom"/>
</dbReference>
<evidence type="ECO:0000256" key="2">
    <source>
        <dbReference type="ARBA" id="ARBA00022448"/>
    </source>
</evidence>
<dbReference type="Proteomes" id="UP000253940">
    <property type="component" value="Chromosome"/>
</dbReference>
<evidence type="ECO:0000256" key="8">
    <source>
        <dbReference type="ARBA" id="ARBA00023065"/>
    </source>
</evidence>
<evidence type="ECO:0000256" key="5">
    <source>
        <dbReference type="ARBA" id="ARBA00022692"/>
    </source>
</evidence>
<dbReference type="Gene3D" id="2.170.130.10">
    <property type="entry name" value="TonB-dependent receptor, plug domain"/>
    <property type="match status" value="1"/>
</dbReference>
<keyword evidence="11 12" id="KW-0998">Cell outer membrane</keyword>
<evidence type="ECO:0000259" key="16">
    <source>
        <dbReference type="Pfam" id="PF07715"/>
    </source>
</evidence>
<keyword evidence="3 12" id="KW-1134">Transmembrane beta strand</keyword>
<evidence type="ECO:0000313" key="17">
    <source>
        <dbReference type="EMBL" id="AXI04144.1"/>
    </source>
</evidence>
<evidence type="ECO:0000256" key="3">
    <source>
        <dbReference type="ARBA" id="ARBA00022452"/>
    </source>
</evidence>
<evidence type="ECO:0000256" key="6">
    <source>
        <dbReference type="ARBA" id="ARBA00022729"/>
    </source>
</evidence>
<keyword evidence="7" id="KW-0408">Iron</keyword>
<evidence type="ECO:0000256" key="7">
    <source>
        <dbReference type="ARBA" id="ARBA00023004"/>
    </source>
</evidence>
<feature type="domain" description="TonB-dependent receptor-like beta-barrel" evidence="15">
    <location>
        <begin position="299"/>
        <end position="710"/>
    </location>
</feature>